<geneLocation type="plasmid" evidence="2 3">
    <name>unnamed1</name>
</geneLocation>
<evidence type="ECO:0000313" key="3">
    <source>
        <dbReference type="Proteomes" id="UP001162800"/>
    </source>
</evidence>
<feature type="region of interest" description="Disordered" evidence="1">
    <location>
        <begin position="184"/>
        <end position="204"/>
    </location>
</feature>
<dbReference type="EMBL" id="CP106882">
    <property type="protein sequence ID" value="UYG53910.1"/>
    <property type="molecule type" value="Genomic_DNA"/>
</dbReference>
<reference evidence="2" key="1">
    <citation type="submission" date="2022-09" db="EMBL/GenBank/DDBJ databases">
        <title>The complete genome of Acidovorax sp. 5MLIR.</title>
        <authorList>
            <person name="Liu L."/>
            <person name="Yue J."/>
            <person name="Yang F."/>
            <person name="Yuan J."/>
            <person name="Li L."/>
        </authorList>
    </citation>
    <scope>NUCLEOTIDE SEQUENCE</scope>
    <source>
        <strain evidence="2">5MLIR</strain>
        <plasmid evidence="2">unnamed1</plasmid>
    </source>
</reference>
<organism evidence="2 3">
    <name type="scientific">Comamonas endophytica</name>
    <dbReference type="NCBI Taxonomy" id="2949090"/>
    <lineage>
        <taxon>Bacteria</taxon>
        <taxon>Pseudomonadati</taxon>
        <taxon>Pseudomonadota</taxon>
        <taxon>Betaproteobacteria</taxon>
        <taxon>Burkholderiales</taxon>
        <taxon>Comamonadaceae</taxon>
        <taxon>Comamonas</taxon>
    </lineage>
</organism>
<feature type="compositionally biased region" description="Low complexity" evidence="1">
    <location>
        <begin position="194"/>
        <end position="204"/>
    </location>
</feature>
<gene>
    <name evidence="2" type="ORF">M9799_18435</name>
</gene>
<evidence type="ECO:0000313" key="2">
    <source>
        <dbReference type="EMBL" id="UYG53910.1"/>
    </source>
</evidence>
<feature type="compositionally biased region" description="Low complexity" evidence="1">
    <location>
        <begin position="42"/>
        <end position="57"/>
    </location>
</feature>
<keyword evidence="3" id="KW-1185">Reference proteome</keyword>
<accession>A0ABY6GGX2</accession>
<proteinExistence type="predicted"/>
<protein>
    <submittedName>
        <fullName evidence="2">Uncharacterized protein</fullName>
    </submittedName>
</protein>
<feature type="region of interest" description="Disordered" evidence="1">
    <location>
        <begin position="103"/>
        <end position="122"/>
    </location>
</feature>
<sequence length="244" mass="25134">MPPDFDTFELPPSVFGLVAQEFGGLPRPADFSAWLARHREGGAPAHHPAAQAAEQPAEPNPPGAWSPEPAEVAYREFPASADARLAAMESLDLGLSGHEWARRELDSEDSSHTSPAAAQPGPAAEPYYLTRLQLLQAAIGQRQVEPGADDAAAAGEVAEMADMPELDGLAAPEAPEVPEGAFSLDALDAPEGPDAPMTPDAPATPEAVLLEDAAEAPLTPVAGLLGAMALAGLIGLQPEGFSGF</sequence>
<feature type="region of interest" description="Disordered" evidence="1">
    <location>
        <begin position="36"/>
        <end position="70"/>
    </location>
</feature>
<name>A0ABY6GGX2_9BURK</name>
<keyword evidence="2" id="KW-0614">Plasmid</keyword>
<dbReference type="Proteomes" id="UP001162800">
    <property type="component" value="Plasmid unnamed1"/>
</dbReference>
<evidence type="ECO:0000256" key="1">
    <source>
        <dbReference type="SAM" id="MobiDB-lite"/>
    </source>
</evidence>
<dbReference type="RefSeq" id="WP_231043781.1">
    <property type="nucleotide sequence ID" value="NZ_CP106882.1"/>
</dbReference>